<comment type="caution">
    <text evidence="2">The sequence shown here is derived from an EMBL/GenBank/DDBJ whole genome shotgun (WGS) entry which is preliminary data.</text>
</comment>
<dbReference type="Pfam" id="PF24353">
    <property type="entry name" value="DUF7513"/>
    <property type="match status" value="1"/>
</dbReference>
<reference evidence="2 3" key="1">
    <citation type="journal article" date="2019" name="Int. J. Syst. Evol. Microbiol.">
        <title>The Global Catalogue of Microorganisms (GCM) 10K type strain sequencing project: providing services to taxonomists for standard genome sequencing and annotation.</title>
        <authorList>
            <consortium name="The Broad Institute Genomics Platform"/>
            <consortium name="The Broad Institute Genome Sequencing Center for Infectious Disease"/>
            <person name="Wu L."/>
            <person name="Ma J."/>
        </authorList>
    </citation>
    <scope>NUCLEOTIDE SEQUENCE [LARGE SCALE GENOMIC DNA]</scope>
    <source>
        <strain evidence="2 3">XZGYJ-43</strain>
    </source>
</reference>
<evidence type="ECO:0000313" key="2">
    <source>
        <dbReference type="EMBL" id="MFC7200279.1"/>
    </source>
</evidence>
<accession>A0ABD5Z5A9</accession>
<protein>
    <recommendedName>
        <fullName evidence="1">DUF7513 domain-containing protein</fullName>
    </recommendedName>
</protein>
<sequence>MSLLQKYLKGWQFRTHTPSFEEGEEMSVFVTGTEDGTPVARIGDTVLELHDAPSDLVDKRVVLRVTYFDETKHRGEAEYIETVGESAF</sequence>
<gene>
    <name evidence="2" type="ORF">ACFQJ9_12800</name>
</gene>
<dbReference type="InterPro" id="IPR055935">
    <property type="entry name" value="DUF7513"/>
</dbReference>
<dbReference type="EMBL" id="JBHTAR010000011">
    <property type="protein sequence ID" value="MFC7200279.1"/>
    <property type="molecule type" value="Genomic_DNA"/>
</dbReference>
<evidence type="ECO:0000313" key="3">
    <source>
        <dbReference type="Proteomes" id="UP001596447"/>
    </source>
</evidence>
<dbReference type="Proteomes" id="UP001596447">
    <property type="component" value="Unassembled WGS sequence"/>
</dbReference>
<keyword evidence="3" id="KW-1185">Reference proteome</keyword>
<organism evidence="2 3">
    <name type="scientific">Halospeciosus flavus</name>
    <dbReference type="NCBI Taxonomy" id="3032283"/>
    <lineage>
        <taxon>Archaea</taxon>
        <taxon>Methanobacteriati</taxon>
        <taxon>Methanobacteriota</taxon>
        <taxon>Stenosarchaea group</taxon>
        <taxon>Halobacteria</taxon>
        <taxon>Halobacteriales</taxon>
        <taxon>Halobacteriaceae</taxon>
        <taxon>Halospeciosus</taxon>
    </lineage>
</organism>
<feature type="domain" description="DUF7513" evidence="1">
    <location>
        <begin position="1"/>
        <end position="81"/>
    </location>
</feature>
<proteinExistence type="predicted"/>
<dbReference type="RefSeq" id="WP_279527064.1">
    <property type="nucleotide sequence ID" value="NZ_CP122312.1"/>
</dbReference>
<dbReference type="AlphaFoldDB" id="A0ABD5Z5A9"/>
<evidence type="ECO:0000259" key="1">
    <source>
        <dbReference type="Pfam" id="PF24353"/>
    </source>
</evidence>
<name>A0ABD5Z5A9_9EURY</name>